<dbReference type="InterPro" id="IPR050801">
    <property type="entry name" value="Ca-Dep_Lectins_ImmuneDev"/>
</dbReference>
<accession>A0AAV5U7M7</accession>
<protein>
    <recommendedName>
        <fullName evidence="1">C-type lectin domain-containing protein</fullName>
    </recommendedName>
</protein>
<dbReference type="CDD" id="cd00037">
    <property type="entry name" value="CLECT"/>
    <property type="match status" value="1"/>
</dbReference>
<dbReference type="PANTHER" id="PTHR22801">
    <property type="entry name" value="LITHOSTATHINE"/>
    <property type="match status" value="1"/>
</dbReference>
<evidence type="ECO:0000313" key="2">
    <source>
        <dbReference type="EMBL" id="GMT02190.1"/>
    </source>
</evidence>
<evidence type="ECO:0000259" key="1">
    <source>
        <dbReference type="SMART" id="SM00034"/>
    </source>
</evidence>
<dbReference type="Proteomes" id="UP001432027">
    <property type="component" value="Unassembled WGS sequence"/>
</dbReference>
<gene>
    <name evidence="2" type="ORF">PENTCL1PPCAC_24364</name>
</gene>
<dbReference type="EMBL" id="BTSX01000005">
    <property type="protein sequence ID" value="GMT02190.1"/>
    <property type="molecule type" value="Genomic_DNA"/>
</dbReference>
<proteinExistence type="predicted"/>
<evidence type="ECO:0000313" key="3">
    <source>
        <dbReference type="Proteomes" id="UP001432027"/>
    </source>
</evidence>
<dbReference type="InterPro" id="IPR016187">
    <property type="entry name" value="CTDL_fold"/>
</dbReference>
<feature type="non-terminal residue" evidence="2">
    <location>
        <position position="1"/>
    </location>
</feature>
<dbReference type="InterPro" id="IPR016186">
    <property type="entry name" value="C-type_lectin-like/link_sf"/>
</dbReference>
<dbReference type="SUPFAM" id="SSF56436">
    <property type="entry name" value="C-type lectin-like"/>
    <property type="match status" value="1"/>
</dbReference>
<comment type="caution">
    <text evidence="2">The sequence shown here is derived from an EMBL/GenBank/DDBJ whole genome shotgun (WGS) entry which is preliminary data.</text>
</comment>
<keyword evidence="3" id="KW-1185">Reference proteome</keyword>
<dbReference type="InterPro" id="IPR001304">
    <property type="entry name" value="C-type_lectin-like"/>
</dbReference>
<dbReference type="AlphaFoldDB" id="A0AAV5U7M7"/>
<feature type="domain" description="C-type lectin" evidence="1">
    <location>
        <begin position="103"/>
        <end position="242"/>
    </location>
</feature>
<name>A0AAV5U7M7_9BILA</name>
<dbReference type="PANTHER" id="PTHR22801:SF63">
    <property type="entry name" value="C-TYPE LECTIN DOMAIN-CONTAINING PROTEIN"/>
    <property type="match status" value="1"/>
</dbReference>
<dbReference type="SMART" id="SM00034">
    <property type="entry name" value="CLECT"/>
    <property type="match status" value="1"/>
</dbReference>
<sequence>KKKYYVGARQFPVPPCEDNGGMCKVDEDQKMNWFFFDHDNKEIGKVAPELWMDGEPGNQNAIENVAVLESPFSFDSYAGGLNDMNPEDSGYQPLCQFIDYLMCDNGYILIRDRCYKVIHSDPAKAADSKTKCKTEGGTLASVHDDAMNAIIIDFSRENTTVGTVIDKTIRFGLAYSGSEWINDDTTPVDFFRWWDQAGYSSISGSISGSVRAGLVVSGKARNPDPSYWEVIKDSDSYPFLCQKQPTQAYASA</sequence>
<reference evidence="2" key="1">
    <citation type="submission" date="2023-10" db="EMBL/GenBank/DDBJ databases">
        <title>Genome assembly of Pristionchus species.</title>
        <authorList>
            <person name="Yoshida K."/>
            <person name="Sommer R.J."/>
        </authorList>
    </citation>
    <scope>NUCLEOTIDE SEQUENCE</scope>
    <source>
        <strain evidence="2">RS0144</strain>
    </source>
</reference>
<dbReference type="Gene3D" id="3.10.100.10">
    <property type="entry name" value="Mannose-Binding Protein A, subunit A"/>
    <property type="match status" value="1"/>
</dbReference>
<organism evidence="2 3">
    <name type="scientific">Pristionchus entomophagus</name>
    <dbReference type="NCBI Taxonomy" id="358040"/>
    <lineage>
        <taxon>Eukaryota</taxon>
        <taxon>Metazoa</taxon>
        <taxon>Ecdysozoa</taxon>
        <taxon>Nematoda</taxon>
        <taxon>Chromadorea</taxon>
        <taxon>Rhabditida</taxon>
        <taxon>Rhabditina</taxon>
        <taxon>Diplogasteromorpha</taxon>
        <taxon>Diplogasteroidea</taxon>
        <taxon>Neodiplogasteridae</taxon>
        <taxon>Pristionchus</taxon>
    </lineage>
</organism>